<evidence type="ECO:0000256" key="5">
    <source>
        <dbReference type="SAM" id="SignalP"/>
    </source>
</evidence>
<protein>
    <submittedName>
        <fullName evidence="9">Transthyretin-like family protein</fullName>
    </submittedName>
</protein>
<accession>A0A158Q4Y1</accession>
<dbReference type="GO" id="GO:0005576">
    <property type="term" value="C:extracellular region"/>
    <property type="evidence" value="ECO:0007669"/>
    <property type="project" value="UniProtKB-SubCell"/>
</dbReference>
<dbReference type="Pfam" id="PF01060">
    <property type="entry name" value="TTR-52"/>
    <property type="match status" value="1"/>
</dbReference>
<gene>
    <name evidence="6" type="ORF">DME_LOCUS937</name>
</gene>
<evidence type="ECO:0000256" key="3">
    <source>
        <dbReference type="ARBA" id="ARBA00022525"/>
    </source>
</evidence>
<dbReference type="InterPro" id="IPR001534">
    <property type="entry name" value="Transthyretin-like"/>
</dbReference>
<keyword evidence="3" id="KW-0964">Secreted</keyword>
<evidence type="ECO:0000313" key="8">
    <source>
        <dbReference type="Proteomes" id="UP000274756"/>
    </source>
</evidence>
<feature type="signal peptide" evidence="5">
    <location>
        <begin position="1"/>
        <end position="16"/>
    </location>
</feature>
<keyword evidence="4 5" id="KW-0732">Signal</keyword>
<feature type="chain" id="PRO_5041160570" evidence="5">
    <location>
        <begin position="17"/>
        <end position="146"/>
    </location>
</feature>
<dbReference type="Gene3D" id="2.60.40.3330">
    <property type="match status" value="1"/>
</dbReference>
<evidence type="ECO:0000256" key="4">
    <source>
        <dbReference type="ARBA" id="ARBA00022729"/>
    </source>
</evidence>
<evidence type="ECO:0000256" key="2">
    <source>
        <dbReference type="ARBA" id="ARBA00010112"/>
    </source>
</evidence>
<keyword evidence="8" id="KW-1185">Reference proteome</keyword>
<dbReference type="WBParaSite" id="DME_0000599801-mRNA-1">
    <property type="protein sequence ID" value="DME_0000599801-mRNA-1"/>
    <property type="gene ID" value="DME_0000599801"/>
</dbReference>
<dbReference type="InterPro" id="IPR038479">
    <property type="entry name" value="Transthyretin-like_sf"/>
</dbReference>
<comment type="similarity">
    <text evidence="2">Belongs to the nematode transthyretin-like family.</text>
</comment>
<evidence type="ECO:0000256" key="1">
    <source>
        <dbReference type="ARBA" id="ARBA00004613"/>
    </source>
</evidence>
<reference evidence="6 8" key="2">
    <citation type="submission" date="2018-11" db="EMBL/GenBank/DDBJ databases">
        <authorList>
            <consortium name="Pathogen Informatics"/>
        </authorList>
    </citation>
    <scope>NUCLEOTIDE SEQUENCE [LARGE SCALE GENOMIC DNA]</scope>
</reference>
<reference evidence="9" key="1">
    <citation type="submission" date="2016-04" db="UniProtKB">
        <authorList>
            <consortium name="WormBaseParasite"/>
        </authorList>
    </citation>
    <scope>IDENTIFICATION</scope>
</reference>
<dbReference type="OrthoDB" id="5811720at2759"/>
<dbReference type="Proteomes" id="UP000274756">
    <property type="component" value="Unassembled WGS sequence"/>
</dbReference>
<evidence type="ECO:0000313" key="7">
    <source>
        <dbReference type="Proteomes" id="UP000038040"/>
    </source>
</evidence>
<dbReference type="PANTHER" id="PTHR21700">
    <property type="entry name" value="TRANSTHYRETIN-LIKE FAMILY PROTEIN-RELATED"/>
    <property type="match status" value="1"/>
</dbReference>
<name>A0A158Q4Y1_DRAME</name>
<evidence type="ECO:0000313" key="9">
    <source>
        <dbReference type="WBParaSite" id="DME_0000599801-mRNA-1"/>
    </source>
</evidence>
<dbReference type="GO" id="GO:0009986">
    <property type="term" value="C:cell surface"/>
    <property type="evidence" value="ECO:0007669"/>
    <property type="project" value="InterPro"/>
</dbReference>
<dbReference type="AlphaFoldDB" id="A0A158Q4Y1"/>
<comment type="subcellular location">
    <subcellularLocation>
        <location evidence="1">Secreted</location>
    </subcellularLocation>
</comment>
<dbReference type="Proteomes" id="UP000038040">
    <property type="component" value="Unplaced"/>
</dbReference>
<dbReference type="EMBL" id="UYYG01000010">
    <property type="protein sequence ID" value="VDN50964.1"/>
    <property type="molecule type" value="Genomic_DNA"/>
</dbReference>
<organism evidence="7 9">
    <name type="scientific">Dracunculus medinensis</name>
    <name type="common">Guinea worm</name>
    <dbReference type="NCBI Taxonomy" id="318479"/>
    <lineage>
        <taxon>Eukaryota</taxon>
        <taxon>Metazoa</taxon>
        <taxon>Ecdysozoa</taxon>
        <taxon>Nematoda</taxon>
        <taxon>Chromadorea</taxon>
        <taxon>Rhabditida</taxon>
        <taxon>Spirurina</taxon>
        <taxon>Dracunculoidea</taxon>
        <taxon>Dracunculidae</taxon>
        <taxon>Dracunculus</taxon>
    </lineage>
</organism>
<sequence length="146" mass="16680">MRFILALLALICFANCADVALRSVSVKGTLLCGKEPYGNAHVRLYRVSSKDDHEILEQKQTLSNGEFRLEGSTQGRPANETTMTPVVRIYHKCDEEPDKDTYRRFQLQIPSIYVTRSRVSRNEYDIGKINLQLIYPREESGIRLGS</sequence>
<dbReference type="PANTHER" id="PTHR21700:SF48">
    <property type="entry name" value="TRANSTHYRETIN-LIKE FAMILY PROTEIN"/>
    <property type="match status" value="1"/>
</dbReference>
<evidence type="ECO:0000313" key="6">
    <source>
        <dbReference type="EMBL" id="VDN50964.1"/>
    </source>
</evidence>
<proteinExistence type="inferred from homology"/>